<comment type="caution">
    <text evidence="1">The sequence shown here is derived from an EMBL/GenBank/DDBJ whole genome shotgun (WGS) entry which is preliminary data.</text>
</comment>
<keyword evidence="2" id="KW-1185">Reference proteome</keyword>
<dbReference type="EMBL" id="LWMH01000001">
    <property type="protein sequence ID" value="KZS45729.1"/>
    <property type="molecule type" value="Genomic_DNA"/>
</dbReference>
<gene>
    <name evidence="1" type="ORF">AWU65_07285</name>
</gene>
<sequence>MNRAEVFDLLIAIKENYPHFDASDENVNRHLKYLHDFPYTTAMANLDEHIRTGKWPPNIAEIRGNLGDQEARLQELSDTQAYLQEREVSRKQATLPPPGWKDGLIAKLIGSRH</sequence>
<reference evidence="1" key="1">
    <citation type="journal article" date="2016" name="Genome Announc.">
        <title>Draft genomes of two strains of Paenibacillus glucanolyticus with capability to degrade lignocellulose.</title>
        <authorList>
            <person name="Mathews S.L."/>
            <person name="Pawlak J."/>
            <person name="Grunden A.M."/>
        </authorList>
    </citation>
    <scope>NUCLEOTIDE SEQUENCE [LARGE SCALE GENOMIC DNA]</scope>
    <source>
        <strain evidence="1">SLM1</strain>
    </source>
</reference>
<accession>A0A163HZT1</accession>
<protein>
    <submittedName>
        <fullName evidence="1">Uncharacterized protein</fullName>
    </submittedName>
</protein>
<evidence type="ECO:0000313" key="1">
    <source>
        <dbReference type="EMBL" id="KZS45729.1"/>
    </source>
</evidence>
<dbReference type="GeneID" id="97552941"/>
<organism evidence="1 2">
    <name type="scientific">Paenibacillus glucanolyticus</name>
    <dbReference type="NCBI Taxonomy" id="59843"/>
    <lineage>
        <taxon>Bacteria</taxon>
        <taxon>Bacillati</taxon>
        <taxon>Bacillota</taxon>
        <taxon>Bacilli</taxon>
        <taxon>Bacillales</taxon>
        <taxon>Paenibacillaceae</taxon>
        <taxon>Paenibacillus</taxon>
    </lineage>
</organism>
<dbReference type="Proteomes" id="UP000076796">
    <property type="component" value="Unassembled WGS sequence"/>
</dbReference>
<proteinExistence type="predicted"/>
<name>A0A163HZT1_9BACL</name>
<dbReference type="RefSeq" id="WP_063477928.1">
    <property type="nucleotide sequence ID" value="NZ_CP147845.1"/>
</dbReference>
<evidence type="ECO:0000313" key="2">
    <source>
        <dbReference type="Proteomes" id="UP000076796"/>
    </source>
</evidence>
<dbReference type="Gene3D" id="1.10.8.200">
    <property type="entry name" value="Replisome organizer (g39p helicase loader/inhibitor protein)"/>
    <property type="match status" value="1"/>
</dbReference>
<dbReference type="AlphaFoldDB" id="A0A163HZT1"/>